<keyword evidence="5 6" id="KW-0326">Glycosidase</keyword>
<evidence type="ECO:0000313" key="10">
    <source>
        <dbReference type="EMBL" id="EDM62071.1"/>
    </source>
</evidence>
<proteinExistence type="inferred from homology"/>
<comment type="catalytic activity">
    <reaction evidence="1">
        <text>Hydrolysis of terminal non-reducing beta-D-galactose residues in beta-D-galactosides.</text>
        <dbReference type="EC" id="3.2.1.23"/>
    </reaction>
</comment>
<dbReference type="InterPro" id="IPR006104">
    <property type="entry name" value="Glyco_hydro_2_N"/>
</dbReference>
<keyword evidence="4 6" id="KW-0378">Hydrolase</keyword>
<evidence type="ECO:0000256" key="1">
    <source>
        <dbReference type="ARBA" id="ARBA00001412"/>
    </source>
</evidence>
<evidence type="ECO:0000256" key="6">
    <source>
        <dbReference type="RuleBase" id="RU361154"/>
    </source>
</evidence>
<sequence>MRKKNKWRCKRQMKADIRWLDDPQVFRVNRLDAHSDHKFYENKEDYKKQDQRLKQSLNGIWKFHYSVNALERPADFYQKWFNCKNFDEMKVPQHIELAGYDKIHYINTMYPWEGHIYRRPAGYGKEKGKGMFSQAEYNPVGSYIRKFDLNDGLRGKRIILSFEGVEQAFYVWVNGEFVGYAEDSFTVSEFDITPYVKDKDNLLAVEVHKRSTAAFLEDQDFFRFFGIFRDVNLYGIPAVHVEDLWIRPKYHPEDGKAELELDIRLSQKKKENNIQGKIKVSLRDIHSDENHVLLDETENLNNPVIQKNLPVEGSVNNEIQFRYELEESVHAWSNEDPYLYELLIEVQNEKGETVEVVPYQIGFRKIELKGRKMLLNGKRLIINGVNRHEWNARSGRCITETDEKWDIECIRRNHINAVRTCHYPDHISWYYRCDQAGIYLMAETNLETHGSWLKQGVIEPSWNVPGSIGCWRGCTLDRAVSNFESFKNHVSVLFWSLGNESYAGDILVEMNRYYKEKDPDRLVHYEGVAENRPYEDLISDMESQMYASPEKIKEYLENNPKKPFILCEYMHDMGNSLGGMESYIRLLDQYEDYQGGFIWDYIDQALFVKDEVTGRDVLRYGGDFDDRPSDYEFSGNGILFADRTEKPAMQEVRHYYGLRR</sequence>
<evidence type="ECO:0000256" key="4">
    <source>
        <dbReference type="ARBA" id="ARBA00022801"/>
    </source>
</evidence>
<gene>
    <name evidence="10" type="ORF">DORLON_02483</name>
</gene>
<dbReference type="PRINTS" id="PR00132">
    <property type="entry name" value="GLHYDRLASE2"/>
</dbReference>
<dbReference type="Gene3D" id="3.20.20.80">
    <property type="entry name" value="Glycosidases"/>
    <property type="match status" value="1"/>
</dbReference>
<comment type="caution">
    <text evidence="10">The sequence shown here is derived from an EMBL/GenBank/DDBJ whole genome shotgun (WGS) entry which is preliminary data.</text>
</comment>
<dbReference type="CAZy" id="GH2">
    <property type="family name" value="Glycoside Hydrolase Family 2"/>
</dbReference>
<dbReference type="EMBL" id="AAXB02000017">
    <property type="protein sequence ID" value="EDM62071.1"/>
    <property type="molecule type" value="Genomic_DNA"/>
</dbReference>
<comment type="similarity">
    <text evidence="2 6">Belongs to the glycosyl hydrolase 2 family.</text>
</comment>
<dbReference type="InterPro" id="IPR023230">
    <property type="entry name" value="Glyco_hydro_2_CS"/>
</dbReference>
<dbReference type="Pfam" id="PF00703">
    <property type="entry name" value="Glyco_hydro_2"/>
    <property type="match status" value="1"/>
</dbReference>
<reference evidence="10 11" key="1">
    <citation type="submission" date="2007-03" db="EMBL/GenBank/DDBJ databases">
        <authorList>
            <person name="Fulton L."/>
            <person name="Clifton S."/>
            <person name="Fulton B."/>
            <person name="Xu J."/>
            <person name="Minx P."/>
            <person name="Pepin K.H."/>
            <person name="Johnson M."/>
            <person name="Thiruvilangam P."/>
            <person name="Bhonagiri V."/>
            <person name="Nash W.E."/>
            <person name="Mardis E.R."/>
            <person name="Wilson R.K."/>
        </authorList>
    </citation>
    <scope>NUCLEOTIDE SEQUENCE [LARGE SCALE GENOMIC DNA]</scope>
    <source>
        <strain evidence="10 11">DSM 13814</strain>
    </source>
</reference>
<dbReference type="SUPFAM" id="SSF49785">
    <property type="entry name" value="Galactose-binding domain-like"/>
    <property type="match status" value="1"/>
</dbReference>
<dbReference type="PANTHER" id="PTHR46323">
    <property type="entry name" value="BETA-GALACTOSIDASE"/>
    <property type="match status" value="1"/>
</dbReference>
<evidence type="ECO:0000256" key="2">
    <source>
        <dbReference type="ARBA" id="ARBA00007401"/>
    </source>
</evidence>
<dbReference type="SUPFAM" id="SSF49303">
    <property type="entry name" value="beta-Galactosidase/glucuronidase domain"/>
    <property type="match status" value="1"/>
</dbReference>
<feature type="domain" description="Glycosyl hydrolases family 2 sugar binding" evidence="9">
    <location>
        <begin position="55"/>
        <end position="237"/>
    </location>
</feature>
<dbReference type="InterPro" id="IPR023232">
    <property type="entry name" value="Glyco_hydro_2_AS"/>
</dbReference>
<dbReference type="GO" id="GO:0004565">
    <property type="term" value="F:beta-galactosidase activity"/>
    <property type="evidence" value="ECO:0007669"/>
    <property type="project" value="UniProtKB-EC"/>
</dbReference>
<dbReference type="InterPro" id="IPR036156">
    <property type="entry name" value="Beta-gal/glucu_dom_sf"/>
</dbReference>
<organism evidence="10 11">
    <name type="scientific">Dorea longicatena DSM 13814</name>
    <dbReference type="NCBI Taxonomy" id="411462"/>
    <lineage>
        <taxon>Bacteria</taxon>
        <taxon>Bacillati</taxon>
        <taxon>Bacillota</taxon>
        <taxon>Clostridia</taxon>
        <taxon>Lachnospirales</taxon>
        <taxon>Lachnospiraceae</taxon>
        <taxon>Dorea</taxon>
    </lineage>
</organism>
<dbReference type="Gene3D" id="2.60.40.10">
    <property type="entry name" value="Immunoglobulins"/>
    <property type="match status" value="1"/>
</dbReference>
<dbReference type="PROSITE" id="PS00608">
    <property type="entry name" value="GLYCOSYL_HYDROL_F2_2"/>
    <property type="match status" value="1"/>
</dbReference>
<dbReference type="InterPro" id="IPR006101">
    <property type="entry name" value="Glyco_hydro_2"/>
</dbReference>
<dbReference type="AlphaFoldDB" id="A6BJI8"/>
<dbReference type="GO" id="GO:0005990">
    <property type="term" value="P:lactose catabolic process"/>
    <property type="evidence" value="ECO:0007669"/>
    <property type="project" value="TreeGrafter"/>
</dbReference>
<dbReference type="InterPro" id="IPR008979">
    <property type="entry name" value="Galactose-bd-like_sf"/>
</dbReference>
<reference evidence="10 11" key="2">
    <citation type="submission" date="2007-04" db="EMBL/GenBank/DDBJ databases">
        <title>Draft genome sequence of Dorea longicatena (DSM 13814).</title>
        <authorList>
            <person name="Sudarsanam P."/>
            <person name="Ley R."/>
            <person name="Guruge J."/>
            <person name="Turnbaugh P.J."/>
            <person name="Mahowald M."/>
            <person name="Liep D."/>
            <person name="Gordon J."/>
        </authorList>
    </citation>
    <scope>NUCLEOTIDE SEQUENCE [LARGE SCALE GENOMIC DNA]</scope>
    <source>
        <strain evidence="10 11">DSM 13814</strain>
    </source>
</reference>
<feature type="domain" description="Glycoside hydrolase family 2 catalytic" evidence="8">
    <location>
        <begin position="366"/>
        <end position="657"/>
    </location>
</feature>
<name>A6BJI8_9FIRM</name>
<dbReference type="EC" id="3.2.1.23" evidence="3"/>
<protein>
    <recommendedName>
        <fullName evidence="3">beta-galactosidase</fullName>
        <ecNumber evidence="3">3.2.1.23</ecNumber>
    </recommendedName>
</protein>
<dbReference type="InterPro" id="IPR050347">
    <property type="entry name" value="Bact_Beta-galactosidase"/>
</dbReference>
<dbReference type="PROSITE" id="PS00719">
    <property type="entry name" value="GLYCOSYL_HYDROL_F2_1"/>
    <property type="match status" value="1"/>
</dbReference>
<dbReference type="Pfam" id="PF02837">
    <property type="entry name" value="Glyco_hydro_2_N"/>
    <property type="match status" value="1"/>
</dbReference>
<dbReference type="Gene3D" id="2.60.120.260">
    <property type="entry name" value="Galactose-binding domain-like"/>
    <property type="match status" value="1"/>
</dbReference>
<evidence type="ECO:0000256" key="3">
    <source>
        <dbReference type="ARBA" id="ARBA00012756"/>
    </source>
</evidence>
<evidence type="ECO:0000259" key="9">
    <source>
        <dbReference type="Pfam" id="PF02837"/>
    </source>
</evidence>
<evidence type="ECO:0000259" key="8">
    <source>
        <dbReference type="Pfam" id="PF02836"/>
    </source>
</evidence>
<dbReference type="Proteomes" id="UP000004016">
    <property type="component" value="Unassembled WGS sequence"/>
</dbReference>
<dbReference type="Pfam" id="PF02836">
    <property type="entry name" value="Glyco_hydro_2_C"/>
    <property type="match status" value="1"/>
</dbReference>
<evidence type="ECO:0000313" key="11">
    <source>
        <dbReference type="Proteomes" id="UP000004016"/>
    </source>
</evidence>
<accession>A6BJI8</accession>
<evidence type="ECO:0000259" key="7">
    <source>
        <dbReference type="Pfam" id="PF00703"/>
    </source>
</evidence>
<dbReference type="GO" id="GO:0009341">
    <property type="term" value="C:beta-galactosidase complex"/>
    <property type="evidence" value="ECO:0007669"/>
    <property type="project" value="TreeGrafter"/>
</dbReference>
<dbReference type="InterPro" id="IPR006103">
    <property type="entry name" value="Glyco_hydro_2_cat"/>
</dbReference>
<dbReference type="PANTHER" id="PTHR46323:SF2">
    <property type="entry name" value="BETA-GALACTOSIDASE"/>
    <property type="match status" value="1"/>
</dbReference>
<dbReference type="HOGENOM" id="CLU_002346_3_2_9"/>
<dbReference type="InterPro" id="IPR006102">
    <property type="entry name" value="Ig-like_GH2"/>
</dbReference>
<dbReference type="SUPFAM" id="SSF51445">
    <property type="entry name" value="(Trans)glycosidases"/>
    <property type="match status" value="1"/>
</dbReference>
<evidence type="ECO:0000256" key="5">
    <source>
        <dbReference type="ARBA" id="ARBA00023295"/>
    </source>
</evidence>
<feature type="domain" description="Glycoside hydrolase family 2 immunoglobulin-like beta-sandwich" evidence="7">
    <location>
        <begin position="239"/>
        <end position="364"/>
    </location>
</feature>
<dbReference type="InterPro" id="IPR013783">
    <property type="entry name" value="Ig-like_fold"/>
</dbReference>
<dbReference type="InterPro" id="IPR017853">
    <property type="entry name" value="GH"/>
</dbReference>
<dbReference type="eggNOG" id="COG3250">
    <property type="taxonomic scope" value="Bacteria"/>
</dbReference>